<evidence type="ECO:0000256" key="1">
    <source>
        <dbReference type="ARBA" id="ARBA00005107"/>
    </source>
</evidence>
<dbReference type="Proteomes" id="UP000578531">
    <property type="component" value="Unassembled WGS sequence"/>
</dbReference>
<dbReference type="InterPro" id="IPR019901">
    <property type="entry name" value="Ergot_alkaloid_biosynthesis"/>
</dbReference>
<keyword evidence="3" id="KW-0017">Alkaloid metabolism</keyword>
<dbReference type="InterPro" id="IPR036291">
    <property type="entry name" value="NAD(P)-bd_dom_sf"/>
</dbReference>
<organism evidence="5 6">
    <name type="scientific">Letharia columbiana</name>
    <dbReference type="NCBI Taxonomy" id="112416"/>
    <lineage>
        <taxon>Eukaryota</taxon>
        <taxon>Fungi</taxon>
        <taxon>Dikarya</taxon>
        <taxon>Ascomycota</taxon>
        <taxon>Pezizomycotina</taxon>
        <taxon>Lecanoromycetes</taxon>
        <taxon>OSLEUM clade</taxon>
        <taxon>Lecanoromycetidae</taxon>
        <taxon>Lecanorales</taxon>
        <taxon>Lecanorineae</taxon>
        <taxon>Parmeliaceae</taxon>
        <taxon>Letharia</taxon>
    </lineage>
</organism>
<evidence type="ECO:0008006" key="7">
    <source>
        <dbReference type="Google" id="ProtNLM"/>
    </source>
</evidence>
<dbReference type="PANTHER" id="PTHR43162:SF1">
    <property type="entry name" value="PRESTALK A DIFFERENTIATION PROTEIN A"/>
    <property type="match status" value="1"/>
</dbReference>
<dbReference type="Gene3D" id="3.40.50.720">
    <property type="entry name" value="NAD(P)-binding Rossmann-like Domain"/>
    <property type="match status" value="1"/>
</dbReference>
<evidence type="ECO:0000256" key="3">
    <source>
        <dbReference type="ARBA" id="ARBA00022589"/>
    </source>
</evidence>
<name>A0A8H6LA15_9LECA</name>
<dbReference type="EMBL" id="JACCJC010000001">
    <property type="protein sequence ID" value="KAF6241376.1"/>
    <property type="molecule type" value="Genomic_DNA"/>
</dbReference>
<evidence type="ECO:0000313" key="5">
    <source>
        <dbReference type="EMBL" id="KAF6241376.1"/>
    </source>
</evidence>
<evidence type="ECO:0000256" key="4">
    <source>
        <dbReference type="ARBA" id="ARBA00023002"/>
    </source>
</evidence>
<gene>
    <name evidence="5" type="ORF">HO173_000086</name>
</gene>
<dbReference type="Gene3D" id="3.90.25.10">
    <property type="entry name" value="UDP-galactose 4-epimerase, domain 1"/>
    <property type="match status" value="1"/>
</dbReference>
<dbReference type="NCBIfam" id="TIGR03649">
    <property type="entry name" value="ergot_EASG"/>
    <property type="match status" value="1"/>
</dbReference>
<dbReference type="PANTHER" id="PTHR43162">
    <property type="match status" value="1"/>
</dbReference>
<accession>A0A8H6LA15</accession>
<comment type="pathway">
    <text evidence="1">Alkaloid biosynthesis; ergot alkaloid biosynthesis.</text>
</comment>
<protein>
    <recommendedName>
        <fullName evidence="7">NmrA-like domain-containing protein</fullName>
    </recommendedName>
</protein>
<dbReference type="OrthoDB" id="419598at2759"/>
<dbReference type="SUPFAM" id="SSF51735">
    <property type="entry name" value="NAD(P)-binding Rossmann-fold domains"/>
    <property type="match status" value="1"/>
</dbReference>
<dbReference type="AlphaFoldDB" id="A0A8H6LA15"/>
<dbReference type="RefSeq" id="XP_037170616.1">
    <property type="nucleotide sequence ID" value="XM_037302037.1"/>
</dbReference>
<dbReference type="UniPathway" id="UPA00327"/>
<comment type="similarity">
    <text evidence="2">Belongs to the fgaFS/easG family.</text>
</comment>
<evidence type="ECO:0000256" key="2">
    <source>
        <dbReference type="ARBA" id="ARBA00005372"/>
    </source>
</evidence>
<dbReference type="GO" id="GO:0016491">
    <property type="term" value="F:oxidoreductase activity"/>
    <property type="evidence" value="ECO:0007669"/>
    <property type="project" value="UniProtKB-KW"/>
</dbReference>
<evidence type="ECO:0000313" key="6">
    <source>
        <dbReference type="Proteomes" id="UP000578531"/>
    </source>
</evidence>
<comment type="caution">
    <text evidence="5">The sequence shown here is derived from an EMBL/GenBank/DDBJ whole genome shotgun (WGS) entry which is preliminary data.</text>
</comment>
<reference evidence="5 6" key="1">
    <citation type="journal article" date="2020" name="Genomics">
        <title>Complete, high-quality genomes from long-read metagenomic sequencing of two wolf lichen thalli reveals enigmatic genome architecture.</title>
        <authorList>
            <person name="McKenzie S.K."/>
            <person name="Walston R.F."/>
            <person name="Allen J.L."/>
        </authorList>
    </citation>
    <scope>NUCLEOTIDE SEQUENCE [LARGE SCALE GENOMIC DNA]</scope>
    <source>
        <strain evidence="5">WasteWater2</strain>
    </source>
</reference>
<dbReference type="GeneID" id="59281766"/>
<dbReference type="GO" id="GO:0035835">
    <property type="term" value="P:indole alkaloid biosynthetic process"/>
    <property type="evidence" value="ECO:0007669"/>
    <property type="project" value="UniProtKB-UniPathway"/>
</dbReference>
<keyword evidence="6" id="KW-1185">Reference proteome</keyword>
<dbReference type="InterPro" id="IPR051604">
    <property type="entry name" value="Ergot_Alk_Oxidoreductase"/>
</dbReference>
<sequence>MVILLTGGTCKTSKHVAPLQDAKIPFLLASRRAEAAAPAAMPATKYDWLDCSSHENPFQHVLPNGASISVVYLIAPGLQDPAPSMNAFLDLAVEKHGVKRFVLPSGSSLTKGRYYTGQVWQHLEDIGVDHTVLLAAWFTESFSNFSHPITIKNESKIYTACEDGKIQFVSATDIATVAFHALTDTNPHNTDYRILGPELLAYDEIAAKISSGSGRKVVDVKSSEQERVHKFMSMHMPEQFARFMTSLEVSSANETEDRMNDVVENVTGRPPQGMCQTWTG</sequence>
<keyword evidence="4" id="KW-0560">Oxidoreductase</keyword>
<proteinExistence type="inferred from homology"/>